<keyword evidence="2" id="KW-0677">Repeat</keyword>
<dbReference type="InterPro" id="IPR050872">
    <property type="entry name" value="PPR_P_subfamily"/>
</dbReference>
<dbReference type="Pfam" id="PF13041">
    <property type="entry name" value="PPR_2"/>
    <property type="match status" value="1"/>
</dbReference>
<gene>
    <name evidence="4" type="primary">LOC104595914</name>
</gene>
<evidence type="ECO:0000313" key="3">
    <source>
        <dbReference type="Proteomes" id="UP000189703"/>
    </source>
</evidence>
<dbReference type="OrthoDB" id="751663at2759"/>
<evidence type="ECO:0000313" key="4">
    <source>
        <dbReference type="RefSeq" id="XP_010255177.1"/>
    </source>
</evidence>
<dbReference type="RefSeq" id="XP_010255177.1">
    <property type="nucleotide sequence ID" value="XM_010256875.1"/>
</dbReference>
<dbReference type="Gene3D" id="1.25.40.10">
    <property type="entry name" value="Tetratricopeptide repeat domain"/>
    <property type="match status" value="4"/>
</dbReference>
<dbReference type="SUPFAM" id="SSF48452">
    <property type="entry name" value="TPR-like"/>
    <property type="match status" value="1"/>
</dbReference>
<evidence type="ECO:0000256" key="1">
    <source>
        <dbReference type="ARBA" id="ARBA00007626"/>
    </source>
</evidence>
<comment type="similarity">
    <text evidence="1">Belongs to the PPR family. P subfamily.</text>
</comment>
<dbReference type="AlphaFoldDB" id="A0A1U8A0S7"/>
<dbReference type="eggNOG" id="KOG4197">
    <property type="taxonomic scope" value="Eukaryota"/>
</dbReference>
<dbReference type="InterPro" id="IPR002885">
    <property type="entry name" value="PPR_rpt"/>
</dbReference>
<dbReference type="InterPro" id="IPR018247">
    <property type="entry name" value="EF_Hand_1_Ca_BS"/>
</dbReference>
<dbReference type="KEGG" id="nnu:104595914"/>
<dbReference type="Pfam" id="PF01535">
    <property type="entry name" value="PPR"/>
    <property type="match status" value="7"/>
</dbReference>
<reference evidence="4" key="1">
    <citation type="submission" date="2025-08" db="UniProtKB">
        <authorList>
            <consortium name="RefSeq"/>
        </authorList>
    </citation>
    <scope>IDENTIFICATION</scope>
</reference>
<dbReference type="NCBIfam" id="TIGR00756">
    <property type="entry name" value="PPR"/>
    <property type="match status" value="9"/>
</dbReference>
<dbReference type="PROSITE" id="PS51375">
    <property type="entry name" value="PPR"/>
    <property type="match status" value="6"/>
</dbReference>
<name>A0A1U8A0S7_NELNU</name>
<dbReference type="InterPro" id="IPR011990">
    <property type="entry name" value="TPR-like_helical_dom_sf"/>
</dbReference>
<keyword evidence="3" id="KW-1185">Reference proteome</keyword>
<sequence>MRSYYYSLPSFFPSRVFSKFPVIGIKPAPGRPIHAVQGEISFNQTTASVSPKKIGRVFYLKEFCALIRNLSNNNRNHEALSALDLMLTKTHYFDSATSVLVIDGLSRLRMLGRAKALLKNLRSNGKVSDYFLYSLVIHCLVNVGRIEDADSFWNEVCGSDLSSDRRIDSSEFVIYLCKFGRDLEIERICDRVLMGGGALRFQSYIALIGALCRESKGHLAKAVLQEMKRKGLKPDNLTYLIMFQCFCRNGELSEADSILRKLVRRKYDMDICIYGSFIYGLCKSSKYREADKLFKRLIKVDDSGVSGNGSLKQGRRAIFQLNCKGAVPEIMAYEYYCRSLCDMGKLDEAETLLKEMMRKRTVPEGCVYRSFIKALFQAGRDEDAIRFFNAMKKKGFVRQEEIAGFIVMGLCEMDRVDDAWMIFYDIFVKGSVLVERSISNCLIGSYLKVRRLGEAERLFERMKEGSFGGLDASTYVVFVNGLCEQGELTNALLVFDEMLEKKIPVNGTIYEVILRGLCTCGRIEEAHMYLNKMIENGHLVSYSRWKVLLDSVFVGNENDLSLEF</sequence>
<dbReference type="PANTHER" id="PTHR46128:SF357">
    <property type="entry name" value="PENTACOTRIPEPTIDE-REPEAT REGION OF PRORP DOMAIN-CONTAINING PROTEIN"/>
    <property type="match status" value="1"/>
</dbReference>
<dbReference type="OMA" id="GALCREN"/>
<dbReference type="STRING" id="4432.A0A1U8A0S7"/>
<protein>
    <submittedName>
        <fullName evidence="4">Pentatricopeptide repeat-containing protein At1g05670, mitochondrial-like</fullName>
    </submittedName>
</protein>
<organism evidence="3 4">
    <name type="scientific">Nelumbo nucifera</name>
    <name type="common">Sacred lotus</name>
    <dbReference type="NCBI Taxonomy" id="4432"/>
    <lineage>
        <taxon>Eukaryota</taxon>
        <taxon>Viridiplantae</taxon>
        <taxon>Streptophyta</taxon>
        <taxon>Embryophyta</taxon>
        <taxon>Tracheophyta</taxon>
        <taxon>Spermatophyta</taxon>
        <taxon>Magnoliopsida</taxon>
        <taxon>Proteales</taxon>
        <taxon>Nelumbonaceae</taxon>
        <taxon>Nelumbo</taxon>
    </lineage>
</organism>
<proteinExistence type="inferred from homology"/>
<dbReference type="Proteomes" id="UP000189703">
    <property type="component" value="Unplaced"/>
</dbReference>
<dbReference type="GeneID" id="104595914"/>
<dbReference type="PANTHER" id="PTHR46128">
    <property type="entry name" value="MITOCHONDRIAL GROUP I INTRON SPLICING FACTOR CCM1"/>
    <property type="match status" value="1"/>
</dbReference>
<accession>A0A1U8A0S7</accession>
<dbReference type="PROSITE" id="PS00018">
    <property type="entry name" value="EF_HAND_1"/>
    <property type="match status" value="1"/>
</dbReference>
<evidence type="ECO:0000256" key="2">
    <source>
        <dbReference type="ARBA" id="ARBA00022737"/>
    </source>
</evidence>